<dbReference type="GO" id="GO:0030686">
    <property type="term" value="C:90S preribosome"/>
    <property type="evidence" value="ECO:0007669"/>
    <property type="project" value="TreeGrafter"/>
</dbReference>
<dbReference type="GO" id="GO:0005634">
    <property type="term" value="C:nucleus"/>
    <property type="evidence" value="ECO:0007669"/>
    <property type="project" value="TreeGrafter"/>
</dbReference>
<dbReference type="AlphaFoldDB" id="A0A7S3CBC4"/>
<proteinExistence type="predicted"/>
<dbReference type="InterPro" id="IPR032704">
    <property type="entry name" value="Cms1"/>
</dbReference>
<dbReference type="PANTHER" id="PTHR24030:SF0">
    <property type="entry name" value="PROTEIN CMSS1"/>
    <property type="match status" value="1"/>
</dbReference>
<reference evidence="2" key="1">
    <citation type="submission" date="2021-01" db="EMBL/GenBank/DDBJ databases">
        <authorList>
            <person name="Corre E."/>
            <person name="Pelletier E."/>
            <person name="Niang G."/>
            <person name="Scheremetjew M."/>
            <person name="Finn R."/>
            <person name="Kale V."/>
            <person name="Holt S."/>
            <person name="Cochrane G."/>
            <person name="Meng A."/>
            <person name="Brown T."/>
            <person name="Cohen L."/>
        </authorList>
    </citation>
    <scope>NUCLEOTIDE SEQUENCE</scope>
    <source>
        <strain evidence="2">RCC1871</strain>
    </source>
</reference>
<feature type="compositionally biased region" description="Basic residues" evidence="1">
    <location>
        <begin position="33"/>
        <end position="43"/>
    </location>
</feature>
<organism evidence="2">
    <name type="scientific">Chloropicon roscoffensis</name>
    <dbReference type="NCBI Taxonomy" id="1461544"/>
    <lineage>
        <taxon>Eukaryota</taxon>
        <taxon>Viridiplantae</taxon>
        <taxon>Chlorophyta</taxon>
        <taxon>Chloropicophyceae</taxon>
        <taxon>Chloropicales</taxon>
        <taxon>Chloropicaceae</taxon>
        <taxon>Chloropicon</taxon>
    </lineage>
</organism>
<evidence type="ECO:0000313" key="2">
    <source>
        <dbReference type="EMBL" id="CAE0190785.1"/>
    </source>
</evidence>
<evidence type="ECO:0000256" key="1">
    <source>
        <dbReference type="SAM" id="MobiDB-lite"/>
    </source>
</evidence>
<feature type="region of interest" description="Disordered" evidence="1">
    <location>
        <begin position="1"/>
        <end position="60"/>
    </location>
</feature>
<feature type="compositionally biased region" description="Basic and acidic residues" evidence="1">
    <location>
        <begin position="1"/>
        <end position="14"/>
    </location>
</feature>
<dbReference type="PANTHER" id="PTHR24030">
    <property type="entry name" value="PROTEIN CMSS1"/>
    <property type="match status" value="1"/>
</dbReference>
<dbReference type="Gene3D" id="3.40.50.300">
    <property type="entry name" value="P-loop containing nucleotide triphosphate hydrolases"/>
    <property type="match status" value="1"/>
</dbReference>
<name>A0A7S3CBC4_9CHLO</name>
<sequence>MERSEKEFEVRGRGGGETSVPRHPAVEGNAGDKKKKKKKKMKKKGSDEGRERNLVQDMDPTGAKSVLSALSASYSSYIADGGGDTAFPTELAIEEGNLSLLPPAEGGPKSLVKQICQAHPSWKKEMSRLCDRGAPLWVILCPSADRCIAVLKDLADLRRSAKFGKLFSRHMKVPEQVSFLQRSVVHVAVGTPARILKLCSLGSLKLTHLKVLFFDKTMDVKQRNLLSLRDVQKDLWTLYTTHVESLLEKGQVRVSLI</sequence>
<gene>
    <name evidence="2" type="ORF">CROS1456_LOCUS3875</name>
</gene>
<dbReference type="EMBL" id="HBHZ01004993">
    <property type="protein sequence ID" value="CAE0190785.1"/>
    <property type="molecule type" value="Transcribed_RNA"/>
</dbReference>
<dbReference type="InterPro" id="IPR027417">
    <property type="entry name" value="P-loop_NTPase"/>
</dbReference>
<dbReference type="Pfam" id="PF14617">
    <property type="entry name" value="CMS1"/>
    <property type="match status" value="1"/>
</dbReference>
<protein>
    <recommendedName>
        <fullName evidence="3">Protein CMSS1</fullName>
    </recommendedName>
</protein>
<accession>A0A7S3CBC4</accession>
<evidence type="ECO:0008006" key="3">
    <source>
        <dbReference type="Google" id="ProtNLM"/>
    </source>
</evidence>
<feature type="compositionally biased region" description="Basic and acidic residues" evidence="1">
    <location>
        <begin position="44"/>
        <end position="54"/>
    </location>
</feature>